<dbReference type="InterPro" id="IPR037171">
    <property type="entry name" value="NagB/RpiA_transferase-like"/>
</dbReference>
<evidence type="ECO:0000256" key="2">
    <source>
        <dbReference type="ARBA" id="ARBA00023125"/>
    </source>
</evidence>
<evidence type="ECO:0000259" key="4">
    <source>
        <dbReference type="PROSITE" id="PS51000"/>
    </source>
</evidence>
<dbReference type="PROSITE" id="PS51000">
    <property type="entry name" value="HTH_DEOR_2"/>
    <property type="match status" value="1"/>
</dbReference>
<dbReference type="PANTHER" id="PTHR30363:SF44">
    <property type="entry name" value="AGA OPERON TRANSCRIPTIONAL REPRESSOR-RELATED"/>
    <property type="match status" value="1"/>
</dbReference>
<dbReference type="PROSITE" id="PS00894">
    <property type="entry name" value="HTH_DEOR_1"/>
    <property type="match status" value="1"/>
</dbReference>
<dbReference type="Gene3D" id="1.10.10.10">
    <property type="entry name" value="Winged helix-like DNA-binding domain superfamily/Winged helix DNA-binding domain"/>
    <property type="match status" value="1"/>
</dbReference>
<comment type="caution">
    <text evidence="5">The sequence shown here is derived from an EMBL/GenBank/DDBJ whole genome shotgun (WGS) entry which is preliminary data.</text>
</comment>
<evidence type="ECO:0000313" key="5">
    <source>
        <dbReference type="EMBL" id="MBB3023571.1"/>
    </source>
</evidence>
<dbReference type="InterPro" id="IPR036390">
    <property type="entry name" value="WH_DNA-bd_sf"/>
</dbReference>
<proteinExistence type="predicted"/>
<dbReference type="Proteomes" id="UP000568050">
    <property type="component" value="Unassembled WGS sequence"/>
</dbReference>
<accession>A0A839R029</accession>
<gene>
    <name evidence="5" type="ORF">FHX50_001868</name>
</gene>
<dbReference type="AlphaFoldDB" id="A0A839R029"/>
<feature type="domain" description="HTH deoR-type" evidence="4">
    <location>
        <begin position="3"/>
        <end position="58"/>
    </location>
</feature>
<dbReference type="PANTHER" id="PTHR30363">
    <property type="entry name" value="HTH-TYPE TRANSCRIPTIONAL REGULATOR SRLR-RELATED"/>
    <property type="match status" value="1"/>
</dbReference>
<dbReference type="GO" id="GO:0003677">
    <property type="term" value="F:DNA binding"/>
    <property type="evidence" value="ECO:0007669"/>
    <property type="project" value="UniProtKB-KW"/>
</dbReference>
<dbReference type="InterPro" id="IPR036388">
    <property type="entry name" value="WH-like_DNA-bd_sf"/>
</dbReference>
<dbReference type="Pfam" id="PF00455">
    <property type="entry name" value="DeoRC"/>
    <property type="match status" value="1"/>
</dbReference>
<dbReference type="EMBL" id="JACHWP010000007">
    <property type="protein sequence ID" value="MBB3023571.1"/>
    <property type="molecule type" value="Genomic_DNA"/>
</dbReference>
<dbReference type="InterPro" id="IPR018356">
    <property type="entry name" value="Tscrpt_reg_HTH_DeoR_CS"/>
</dbReference>
<evidence type="ECO:0000256" key="3">
    <source>
        <dbReference type="ARBA" id="ARBA00023163"/>
    </source>
</evidence>
<dbReference type="RefSeq" id="WP_183376856.1">
    <property type="nucleotide sequence ID" value="NZ_CBCSFZ010000036.1"/>
</dbReference>
<protein>
    <submittedName>
        <fullName evidence="5">DeoR/GlpR family transcriptional regulator of sugar metabolism</fullName>
    </submittedName>
</protein>
<dbReference type="SUPFAM" id="SSF46785">
    <property type="entry name" value="Winged helix' DNA-binding domain"/>
    <property type="match status" value="1"/>
</dbReference>
<dbReference type="SMART" id="SM00420">
    <property type="entry name" value="HTH_DEOR"/>
    <property type="match status" value="1"/>
</dbReference>
<dbReference type="Pfam" id="PF08220">
    <property type="entry name" value="HTH_DeoR"/>
    <property type="match status" value="1"/>
</dbReference>
<evidence type="ECO:0000256" key="1">
    <source>
        <dbReference type="ARBA" id="ARBA00023015"/>
    </source>
</evidence>
<dbReference type="InterPro" id="IPR050313">
    <property type="entry name" value="Carb_Metab_HTH_regulators"/>
</dbReference>
<dbReference type="InterPro" id="IPR014036">
    <property type="entry name" value="DeoR-like_C"/>
</dbReference>
<dbReference type="GO" id="GO:0003700">
    <property type="term" value="F:DNA-binding transcription factor activity"/>
    <property type="evidence" value="ECO:0007669"/>
    <property type="project" value="InterPro"/>
</dbReference>
<evidence type="ECO:0000313" key="6">
    <source>
        <dbReference type="Proteomes" id="UP000568050"/>
    </source>
</evidence>
<dbReference type="SMART" id="SM01134">
    <property type="entry name" value="DeoRC"/>
    <property type="match status" value="1"/>
</dbReference>
<keyword evidence="6" id="KW-1185">Reference proteome</keyword>
<name>A0A839R029_9MICO</name>
<reference evidence="5 6" key="1">
    <citation type="submission" date="2020-08" db="EMBL/GenBank/DDBJ databases">
        <title>Sequencing the genomes of 1000 actinobacteria strains.</title>
        <authorList>
            <person name="Klenk H.-P."/>
        </authorList>
    </citation>
    <scope>NUCLEOTIDE SEQUENCE [LARGE SCALE GENOMIC DNA]</scope>
    <source>
        <strain evidence="5 6">DSM 23040</strain>
    </source>
</reference>
<keyword evidence="2" id="KW-0238">DNA-binding</keyword>
<dbReference type="SUPFAM" id="SSF100950">
    <property type="entry name" value="NagB/RpiA/CoA transferase-like"/>
    <property type="match status" value="1"/>
</dbReference>
<keyword evidence="1" id="KW-0805">Transcription regulation</keyword>
<organism evidence="5 6">
    <name type="scientific">Helcobacillus massiliensis</name>
    <dbReference type="NCBI Taxonomy" id="521392"/>
    <lineage>
        <taxon>Bacteria</taxon>
        <taxon>Bacillati</taxon>
        <taxon>Actinomycetota</taxon>
        <taxon>Actinomycetes</taxon>
        <taxon>Micrococcales</taxon>
        <taxon>Dermabacteraceae</taxon>
        <taxon>Helcobacillus</taxon>
    </lineage>
</organism>
<sequence>MLTEERHQLILAAVKDEGVARTFDLCRTLGVSEATVRRDLERLDQLGLIERVRGGAVAPRRHGRPEVDHTPFSLSSTAETAQKRTIAQLAAGRVIDGDVIILDIGTTVAAMCPLLRERRITVITASLAVIQELADCPSIDLIILGGHHRPTYSSMVGPLTEHALSQLRAGTAFIGCSGIESSGAVLDTTPSEVPIKRLMLENAQQAFLLADAKKMPGEGVMEVAPLSRFRALVTDQTPHHLSNYFSSLADNLTPEVIAP</sequence>
<keyword evidence="3" id="KW-0804">Transcription</keyword>
<dbReference type="PRINTS" id="PR00037">
    <property type="entry name" value="HTHLACR"/>
</dbReference>
<dbReference type="InterPro" id="IPR001034">
    <property type="entry name" value="DeoR_HTH"/>
</dbReference>